<dbReference type="InterPro" id="IPR026881">
    <property type="entry name" value="WYL_dom"/>
</dbReference>
<reference evidence="4 5" key="1">
    <citation type="submission" date="2018-08" db="EMBL/GenBank/DDBJ databases">
        <title>Genome Lactobacillus garii FI11369.</title>
        <authorList>
            <person name="Diaz M."/>
            <person name="Narbad A."/>
        </authorList>
    </citation>
    <scope>NUCLEOTIDE SEQUENCE [LARGE SCALE GENOMIC DNA]</scope>
    <source>
        <strain evidence="4 5">FI11369</strain>
    </source>
</reference>
<dbReference type="Pfam" id="PF13280">
    <property type="entry name" value="WYL"/>
    <property type="match status" value="1"/>
</dbReference>
<evidence type="ECO:0000259" key="1">
    <source>
        <dbReference type="Pfam" id="PF08279"/>
    </source>
</evidence>
<dbReference type="InterPro" id="IPR036388">
    <property type="entry name" value="WH-like_DNA-bd_sf"/>
</dbReference>
<dbReference type="Pfam" id="PF25583">
    <property type="entry name" value="WCX"/>
    <property type="match status" value="1"/>
</dbReference>
<feature type="domain" description="WCX" evidence="3">
    <location>
        <begin position="238"/>
        <end position="309"/>
    </location>
</feature>
<dbReference type="PANTHER" id="PTHR34580">
    <property type="match status" value="1"/>
</dbReference>
<feature type="domain" description="Helix-turn-helix type 11" evidence="1">
    <location>
        <begin position="6"/>
        <end position="60"/>
    </location>
</feature>
<evidence type="ECO:0000313" key="5">
    <source>
        <dbReference type="Proteomes" id="UP000283633"/>
    </source>
</evidence>
<keyword evidence="5" id="KW-1185">Reference proteome</keyword>
<proteinExistence type="predicted"/>
<evidence type="ECO:0000259" key="3">
    <source>
        <dbReference type="Pfam" id="PF25583"/>
    </source>
</evidence>
<dbReference type="InterPro" id="IPR051534">
    <property type="entry name" value="CBASS_pafABC_assoc_protein"/>
</dbReference>
<evidence type="ECO:0000313" key="4">
    <source>
        <dbReference type="EMBL" id="RRK09586.1"/>
    </source>
</evidence>
<protein>
    <submittedName>
        <fullName evidence="4">WYL domain-containing protein</fullName>
    </submittedName>
</protein>
<dbReference type="AlphaFoldDB" id="A0A426D4P6"/>
<accession>A0A426D4P6</accession>
<gene>
    <name evidence="4" type="ORF">D1831_11970</name>
</gene>
<dbReference type="EMBL" id="QWZQ01000048">
    <property type="protein sequence ID" value="RRK09586.1"/>
    <property type="molecule type" value="Genomic_DNA"/>
</dbReference>
<feature type="domain" description="WYL" evidence="2">
    <location>
        <begin position="143"/>
        <end position="203"/>
    </location>
</feature>
<dbReference type="PANTHER" id="PTHR34580:SF1">
    <property type="entry name" value="PROTEIN PAFC"/>
    <property type="match status" value="1"/>
</dbReference>
<dbReference type="InterPro" id="IPR013196">
    <property type="entry name" value="HTH_11"/>
</dbReference>
<dbReference type="Proteomes" id="UP000283633">
    <property type="component" value="Unassembled WGS sequence"/>
</dbReference>
<dbReference type="PROSITE" id="PS52050">
    <property type="entry name" value="WYL"/>
    <property type="match status" value="1"/>
</dbReference>
<evidence type="ECO:0000259" key="2">
    <source>
        <dbReference type="Pfam" id="PF13280"/>
    </source>
</evidence>
<name>A0A426D4P6_9LACO</name>
<dbReference type="Pfam" id="PF08279">
    <property type="entry name" value="HTH_11"/>
    <property type="match status" value="1"/>
</dbReference>
<organism evidence="4 5">
    <name type="scientific">Lactiplantibacillus garii</name>
    <dbReference type="NCBI Taxonomy" id="2306423"/>
    <lineage>
        <taxon>Bacteria</taxon>
        <taxon>Bacillati</taxon>
        <taxon>Bacillota</taxon>
        <taxon>Bacilli</taxon>
        <taxon>Lactobacillales</taxon>
        <taxon>Lactobacillaceae</taxon>
        <taxon>Lactiplantibacillus</taxon>
    </lineage>
</organism>
<dbReference type="InterPro" id="IPR057727">
    <property type="entry name" value="WCX_dom"/>
</dbReference>
<dbReference type="RefSeq" id="WP_125073133.1">
    <property type="nucleotide sequence ID" value="NZ_QWZQ01000048.1"/>
</dbReference>
<dbReference type="Gene3D" id="1.10.10.10">
    <property type="entry name" value="Winged helix-like DNA-binding domain superfamily/Winged helix DNA-binding domain"/>
    <property type="match status" value="1"/>
</dbReference>
<comment type="caution">
    <text evidence="4">The sequence shown here is derived from an EMBL/GenBank/DDBJ whole genome shotgun (WGS) entry which is preliminary data.</text>
</comment>
<dbReference type="OrthoDB" id="86031at2"/>
<sequence>MNAAYRQLTILQLLLSDHLVIKTALADQFEVSPRAVQRDISQVKNFIADQQLPYQLVYRRKLGGYQLVSAQGNVSKQVVLVLVKILLASRAVTTTELHQTITGLMNLLPQPERREIQPIIKNETFYYQPVHHGKPLLKLIWELSQLIIHQTTIDIDYRNAHDQIETRTILPQAVIFSEYYFYVVAYSAKYHANRFFRIDRIFDYHRAHQPLTRNRAQRVEDGELRHVIHYMQPGEKMTIRFEFSGIVEAALDRFPTAKVLKKFPDGRVLIETEAFDRGAKMWLLSQGPLVKVVAPASFVKDVQASLQATLAQY</sequence>